<dbReference type="RefSeq" id="WP_306387220.1">
    <property type="nucleotide sequence ID" value="NZ_CP132482.1"/>
</dbReference>
<sequence length="42" mass="5033">MSSQMKEDRFWYLAMALGLLRELDAQIEEEPLSQWEVTDDEQ</sequence>
<name>A0ABY9L4A2_9LACO</name>
<keyword evidence="2" id="KW-1185">Reference proteome</keyword>
<protein>
    <submittedName>
        <fullName evidence="1">Uncharacterized protein</fullName>
    </submittedName>
</protein>
<dbReference type="Proteomes" id="UP001233112">
    <property type="component" value="Chromosome"/>
</dbReference>
<organism evidence="1 2">
    <name type="scientific">Lacticaseibacillus parahuelsenbergensis</name>
    <dbReference type="NCBI Taxonomy" id="3068305"/>
    <lineage>
        <taxon>Bacteria</taxon>
        <taxon>Bacillati</taxon>
        <taxon>Bacillota</taxon>
        <taxon>Bacilli</taxon>
        <taxon>Lactobacillales</taxon>
        <taxon>Lactobacillaceae</taxon>
        <taxon>Lacticaseibacillus</taxon>
    </lineage>
</organism>
<proteinExistence type="predicted"/>
<dbReference type="EMBL" id="CP132482">
    <property type="protein sequence ID" value="WLV78533.1"/>
    <property type="molecule type" value="Genomic_DNA"/>
</dbReference>
<accession>A0ABY9L4A2</accession>
<gene>
    <name evidence="1" type="ORF">LACPH_000498</name>
</gene>
<evidence type="ECO:0000313" key="2">
    <source>
        <dbReference type="Proteomes" id="UP001233112"/>
    </source>
</evidence>
<reference evidence="1 2" key="1">
    <citation type="submission" date="2023-08" db="EMBL/GenBank/DDBJ databases">
        <authorList>
            <person name="Buchebner-Jance M."/>
        </authorList>
    </citation>
    <scope>NUCLEOTIDE SEQUENCE [LARGE SCALE GENOMIC DNA]</scope>
    <source>
        <strain evidence="1 2">NCIMB 15471</strain>
    </source>
</reference>
<evidence type="ECO:0000313" key="1">
    <source>
        <dbReference type="EMBL" id="WLV78533.1"/>
    </source>
</evidence>